<organism evidence="8 9">
    <name type="scientific">Meloidogyne floridensis</name>
    <dbReference type="NCBI Taxonomy" id="298350"/>
    <lineage>
        <taxon>Eukaryota</taxon>
        <taxon>Metazoa</taxon>
        <taxon>Ecdysozoa</taxon>
        <taxon>Nematoda</taxon>
        <taxon>Chromadorea</taxon>
        <taxon>Rhabditida</taxon>
        <taxon>Tylenchina</taxon>
        <taxon>Tylenchomorpha</taxon>
        <taxon>Tylenchoidea</taxon>
        <taxon>Meloidogynidae</taxon>
        <taxon>Meloidogyninae</taxon>
        <taxon>Meloidogyne</taxon>
    </lineage>
</organism>
<dbReference type="SUPFAM" id="SSF50129">
    <property type="entry name" value="GroES-like"/>
    <property type="match status" value="1"/>
</dbReference>
<dbReference type="PRINTS" id="PR00297">
    <property type="entry name" value="CHAPERONIN10"/>
</dbReference>
<protein>
    <recommendedName>
        <fullName evidence="7">60S ribosomal protein L29</fullName>
    </recommendedName>
</protein>
<dbReference type="GO" id="GO:0044183">
    <property type="term" value="F:protein folding chaperone"/>
    <property type="evidence" value="ECO:0007669"/>
    <property type="project" value="InterPro"/>
</dbReference>
<dbReference type="InterPro" id="IPR020818">
    <property type="entry name" value="Chaperonin_GroES"/>
</dbReference>
<evidence type="ECO:0000313" key="9">
    <source>
        <dbReference type="WBParaSite" id="scf7180000423372.g10833"/>
    </source>
</evidence>
<dbReference type="GO" id="GO:0005524">
    <property type="term" value="F:ATP binding"/>
    <property type="evidence" value="ECO:0007669"/>
    <property type="project" value="InterPro"/>
</dbReference>
<dbReference type="GO" id="GO:0003735">
    <property type="term" value="F:structural constituent of ribosome"/>
    <property type="evidence" value="ECO:0007669"/>
    <property type="project" value="UniProtKB-UniRule"/>
</dbReference>
<proteinExistence type="inferred from homology"/>
<keyword evidence="5 7" id="KW-0687">Ribonucleoprotein</keyword>
<dbReference type="WBParaSite" id="scf7180000423372.g10833">
    <property type="protein sequence ID" value="scf7180000423372.g10833"/>
    <property type="gene ID" value="scf7180000423372.g10833"/>
</dbReference>
<dbReference type="PANTHER" id="PTHR12884:SF0">
    <property type="entry name" value="60S RIBOSOMAL PROTEIN L29"/>
    <property type="match status" value="1"/>
</dbReference>
<name>A0A915P240_9BILA</name>
<evidence type="ECO:0000256" key="5">
    <source>
        <dbReference type="ARBA" id="ARBA00023274"/>
    </source>
</evidence>
<dbReference type="GO" id="GO:0002181">
    <property type="term" value="P:cytoplasmic translation"/>
    <property type="evidence" value="ECO:0007669"/>
    <property type="project" value="TreeGrafter"/>
</dbReference>
<dbReference type="Gene3D" id="2.30.33.40">
    <property type="entry name" value="GroES chaperonin"/>
    <property type="match status" value="1"/>
</dbReference>
<dbReference type="SMART" id="SM00883">
    <property type="entry name" value="Cpn10"/>
    <property type="match status" value="1"/>
</dbReference>
<sequence>AAAKSFKPFFDRILVERLAPETKTKGGIMIPEKAQGKVLEGTIVSVGPGYRTEDGKTLPMQLNVGDRVLLPEYGGNKTKIKRVNSFHQLLLFEMAKSKNHTNHNQNSKDHRNGIYKPKRQRYQSMKGVDPKFLRNLRFAKKHNKRHPKIESSA</sequence>
<evidence type="ECO:0000313" key="8">
    <source>
        <dbReference type="Proteomes" id="UP000887560"/>
    </source>
</evidence>
<evidence type="ECO:0000256" key="4">
    <source>
        <dbReference type="ARBA" id="ARBA00023186"/>
    </source>
</evidence>
<evidence type="ECO:0000256" key="1">
    <source>
        <dbReference type="ARBA" id="ARBA00006975"/>
    </source>
</evidence>
<evidence type="ECO:0000256" key="7">
    <source>
        <dbReference type="RuleBase" id="RU364026"/>
    </source>
</evidence>
<keyword evidence="3 7" id="KW-0689">Ribosomal protein</keyword>
<evidence type="ECO:0000256" key="6">
    <source>
        <dbReference type="RuleBase" id="RU003479"/>
    </source>
</evidence>
<dbReference type="FunFam" id="2.30.33.40:FF:000001">
    <property type="entry name" value="10 kDa chaperonin"/>
    <property type="match status" value="1"/>
</dbReference>
<dbReference type="Proteomes" id="UP000887560">
    <property type="component" value="Unplaced"/>
</dbReference>
<keyword evidence="4 6" id="KW-0143">Chaperone</keyword>
<dbReference type="Pfam" id="PF01779">
    <property type="entry name" value="Ribosomal_L29e"/>
    <property type="match status" value="1"/>
</dbReference>
<dbReference type="Pfam" id="PF00166">
    <property type="entry name" value="Cpn10"/>
    <property type="match status" value="1"/>
</dbReference>
<dbReference type="CDD" id="cd00320">
    <property type="entry name" value="cpn10"/>
    <property type="match status" value="1"/>
</dbReference>
<comment type="similarity">
    <text evidence="1 6">Belongs to the GroES chaperonin family.</text>
</comment>
<dbReference type="GO" id="GO:0022625">
    <property type="term" value="C:cytosolic large ribosomal subunit"/>
    <property type="evidence" value="ECO:0007669"/>
    <property type="project" value="TreeGrafter"/>
</dbReference>
<comment type="similarity">
    <text evidence="2 7">Belongs to the eukaryotic ribosomal protein eL29 family.</text>
</comment>
<dbReference type="InterPro" id="IPR011032">
    <property type="entry name" value="GroES-like_sf"/>
</dbReference>
<keyword evidence="8" id="KW-1185">Reference proteome</keyword>
<evidence type="ECO:0000256" key="2">
    <source>
        <dbReference type="ARBA" id="ARBA00010247"/>
    </source>
</evidence>
<dbReference type="Gene3D" id="6.10.140.1730">
    <property type="match status" value="1"/>
</dbReference>
<dbReference type="PANTHER" id="PTHR12884">
    <property type="entry name" value="60S RIBOSOMAL PROTEIN L29"/>
    <property type="match status" value="1"/>
</dbReference>
<dbReference type="InterPro" id="IPR002673">
    <property type="entry name" value="Ribosomal_eL29"/>
</dbReference>
<dbReference type="AlphaFoldDB" id="A0A915P240"/>
<reference evidence="9" key="1">
    <citation type="submission" date="2022-11" db="UniProtKB">
        <authorList>
            <consortium name="WormBaseParasite"/>
        </authorList>
    </citation>
    <scope>IDENTIFICATION</scope>
</reference>
<accession>A0A915P240</accession>
<evidence type="ECO:0000256" key="3">
    <source>
        <dbReference type="ARBA" id="ARBA00022980"/>
    </source>
</evidence>
<dbReference type="InterPro" id="IPR037124">
    <property type="entry name" value="Chaperonin_GroES_sf"/>
</dbReference>